<evidence type="ECO:0000256" key="1">
    <source>
        <dbReference type="ARBA" id="ARBA00001971"/>
    </source>
</evidence>
<dbReference type="InterPro" id="IPR036396">
    <property type="entry name" value="Cyt_P450_sf"/>
</dbReference>
<dbReference type="PRINTS" id="PR00385">
    <property type="entry name" value="P450"/>
</dbReference>
<dbReference type="PROSITE" id="PS00086">
    <property type="entry name" value="CYTOCHROME_P450"/>
    <property type="match status" value="1"/>
</dbReference>
<evidence type="ECO:0000256" key="2">
    <source>
        <dbReference type="ARBA" id="ARBA00010617"/>
    </source>
</evidence>
<protein>
    <recommendedName>
        <fullName evidence="9">Cytochrome P450</fullName>
    </recommendedName>
</protein>
<comment type="cofactor">
    <cofactor evidence="1 5">
        <name>heme</name>
        <dbReference type="ChEBI" id="CHEBI:30413"/>
    </cofactor>
</comment>
<keyword evidence="6" id="KW-0560">Oxidoreductase</keyword>
<evidence type="ECO:0008006" key="9">
    <source>
        <dbReference type="Google" id="ProtNLM"/>
    </source>
</evidence>
<keyword evidence="4 5" id="KW-0408">Iron</keyword>
<comment type="similarity">
    <text evidence="2 6">Belongs to the cytochrome P450 family.</text>
</comment>
<keyword evidence="5 6" id="KW-0349">Heme</keyword>
<dbReference type="EMBL" id="JAVHJO010000001">
    <property type="protein sequence ID" value="KAK6544070.1"/>
    <property type="molecule type" value="Genomic_DNA"/>
</dbReference>
<dbReference type="Gene3D" id="1.10.630.10">
    <property type="entry name" value="Cytochrome P450"/>
    <property type="match status" value="1"/>
</dbReference>
<evidence type="ECO:0000256" key="3">
    <source>
        <dbReference type="ARBA" id="ARBA00022723"/>
    </source>
</evidence>
<dbReference type="InterPro" id="IPR001128">
    <property type="entry name" value="Cyt_P450"/>
</dbReference>
<evidence type="ECO:0000256" key="5">
    <source>
        <dbReference type="PIRSR" id="PIRSR602401-1"/>
    </source>
</evidence>
<dbReference type="GO" id="GO:0020037">
    <property type="term" value="F:heme binding"/>
    <property type="evidence" value="ECO:0007669"/>
    <property type="project" value="InterPro"/>
</dbReference>
<gene>
    <name evidence="7" type="ORF">TWF694_000781</name>
</gene>
<dbReference type="Proteomes" id="UP001365542">
    <property type="component" value="Unassembled WGS sequence"/>
</dbReference>
<keyword evidence="6" id="KW-0503">Monooxygenase</keyword>
<dbReference type="GO" id="GO:0004497">
    <property type="term" value="F:monooxygenase activity"/>
    <property type="evidence" value="ECO:0007669"/>
    <property type="project" value="UniProtKB-KW"/>
</dbReference>
<evidence type="ECO:0000313" key="8">
    <source>
        <dbReference type="Proteomes" id="UP001365542"/>
    </source>
</evidence>
<dbReference type="InterPro" id="IPR002401">
    <property type="entry name" value="Cyt_P450_E_grp-I"/>
</dbReference>
<dbReference type="GO" id="GO:0005506">
    <property type="term" value="F:iron ion binding"/>
    <property type="evidence" value="ECO:0007669"/>
    <property type="project" value="InterPro"/>
</dbReference>
<dbReference type="SUPFAM" id="SSF48264">
    <property type="entry name" value="Cytochrome P450"/>
    <property type="match status" value="1"/>
</dbReference>
<dbReference type="PRINTS" id="PR00463">
    <property type="entry name" value="EP450I"/>
</dbReference>
<dbReference type="GO" id="GO:0016705">
    <property type="term" value="F:oxidoreductase activity, acting on paired donors, with incorporation or reduction of molecular oxygen"/>
    <property type="evidence" value="ECO:0007669"/>
    <property type="project" value="InterPro"/>
</dbReference>
<dbReference type="AlphaFoldDB" id="A0AAV9XPN9"/>
<dbReference type="InterPro" id="IPR050121">
    <property type="entry name" value="Cytochrome_P450_monoxygenase"/>
</dbReference>
<dbReference type="PANTHER" id="PTHR24305:SF166">
    <property type="entry name" value="CYTOCHROME P450 12A4, MITOCHONDRIAL-RELATED"/>
    <property type="match status" value="1"/>
</dbReference>
<dbReference type="InterPro" id="IPR017972">
    <property type="entry name" value="Cyt_P450_CS"/>
</dbReference>
<keyword evidence="3 5" id="KW-0479">Metal-binding</keyword>
<proteinExistence type="inferred from homology"/>
<evidence type="ECO:0000256" key="6">
    <source>
        <dbReference type="RuleBase" id="RU000461"/>
    </source>
</evidence>
<keyword evidence="8" id="KW-1185">Reference proteome</keyword>
<reference evidence="7 8" key="1">
    <citation type="submission" date="2019-10" db="EMBL/GenBank/DDBJ databases">
        <authorList>
            <person name="Palmer J.M."/>
        </authorList>
    </citation>
    <scope>NUCLEOTIDE SEQUENCE [LARGE SCALE GENOMIC DNA]</scope>
    <source>
        <strain evidence="7 8">TWF694</strain>
    </source>
</reference>
<sequence>MNELFTEKKKEALAGEKAEGMDIMGALVKNSYGPNGTTKPKVPTGDYERQALNDSEILGNAFVFLLAGHETSAGALHYGLIFLALHPDSQRRLQRDIDRIFGDRPIDEWNYNKDIAAMQNSMLGAVMQEELRLVPPVINIPKQVSDERDQVVIVDGRETVWPKGAGVNLGALALQRNPKYWPSMGPSKVTDKDDDLEDFVPERWLAGNMQQDTEAKEARVDLSAGHLYHPMKGSYIPFSDGARSCLGKRFAQVEIMILFAMIFKLYSVELAVDSVADDVVDKMSPQERIELYNKERDSARTVIRNFSMVRITVQIKNADIPIRLVPRGRERFINLLDS</sequence>
<evidence type="ECO:0000256" key="4">
    <source>
        <dbReference type="ARBA" id="ARBA00023004"/>
    </source>
</evidence>
<organism evidence="7 8">
    <name type="scientific">Orbilia ellipsospora</name>
    <dbReference type="NCBI Taxonomy" id="2528407"/>
    <lineage>
        <taxon>Eukaryota</taxon>
        <taxon>Fungi</taxon>
        <taxon>Dikarya</taxon>
        <taxon>Ascomycota</taxon>
        <taxon>Pezizomycotina</taxon>
        <taxon>Orbiliomycetes</taxon>
        <taxon>Orbiliales</taxon>
        <taxon>Orbiliaceae</taxon>
        <taxon>Orbilia</taxon>
    </lineage>
</organism>
<dbReference type="Pfam" id="PF00067">
    <property type="entry name" value="p450"/>
    <property type="match status" value="1"/>
</dbReference>
<name>A0AAV9XPN9_9PEZI</name>
<evidence type="ECO:0000313" key="7">
    <source>
        <dbReference type="EMBL" id="KAK6544070.1"/>
    </source>
</evidence>
<dbReference type="PANTHER" id="PTHR24305">
    <property type="entry name" value="CYTOCHROME P450"/>
    <property type="match status" value="1"/>
</dbReference>
<comment type="caution">
    <text evidence="7">The sequence shown here is derived from an EMBL/GenBank/DDBJ whole genome shotgun (WGS) entry which is preliminary data.</text>
</comment>
<feature type="binding site" description="axial binding residue" evidence="5">
    <location>
        <position position="245"/>
    </location>
    <ligand>
        <name>heme</name>
        <dbReference type="ChEBI" id="CHEBI:30413"/>
    </ligand>
    <ligandPart>
        <name>Fe</name>
        <dbReference type="ChEBI" id="CHEBI:18248"/>
    </ligandPart>
</feature>
<accession>A0AAV9XPN9</accession>